<evidence type="ECO:0000313" key="2">
    <source>
        <dbReference type="EnsemblProtists" id="EOD23330"/>
    </source>
</evidence>
<keyword evidence="3" id="KW-1185">Reference proteome</keyword>
<reference evidence="2" key="2">
    <citation type="submission" date="2024-10" db="UniProtKB">
        <authorList>
            <consortium name="EnsemblProtists"/>
        </authorList>
    </citation>
    <scope>IDENTIFICATION</scope>
</reference>
<reference evidence="3" key="1">
    <citation type="journal article" date="2013" name="Nature">
        <title>Pan genome of the phytoplankton Emiliania underpins its global distribution.</title>
        <authorList>
            <person name="Read B.A."/>
            <person name="Kegel J."/>
            <person name="Klute M.J."/>
            <person name="Kuo A."/>
            <person name="Lefebvre S.C."/>
            <person name="Maumus F."/>
            <person name="Mayer C."/>
            <person name="Miller J."/>
            <person name="Monier A."/>
            <person name="Salamov A."/>
            <person name="Young J."/>
            <person name="Aguilar M."/>
            <person name="Claverie J.M."/>
            <person name="Frickenhaus S."/>
            <person name="Gonzalez K."/>
            <person name="Herman E.K."/>
            <person name="Lin Y.C."/>
            <person name="Napier J."/>
            <person name="Ogata H."/>
            <person name="Sarno A.F."/>
            <person name="Shmutz J."/>
            <person name="Schroeder D."/>
            <person name="de Vargas C."/>
            <person name="Verret F."/>
            <person name="von Dassow P."/>
            <person name="Valentin K."/>
            <person name="Van de Peer Y."/>
            <person name="Wheeler G."/>
            <person name="Dacks J.B."/>
            <person name="Delwiche C.F."/>
            <person name="Dyhrman S.T."/>
            <person name="Glockner G."/>
            <person name="John U."/>
            <person name="Richards T."/>
            <person name="Worden A.Z."/>
            <person name="Zhang X."/>
            <person name="Grigoriev I.V."/>
            <person name="Allen A.E."/>
            <person name="Bidle K."/>
            <person name="Borodovsky M."/>
            <person name="Bowler C."/>
            <person name="Brownlee C."/>
            <person name="Cock J.M."/>
            <person name="Elias M."/>
            <person name="Gladyshev V.N."/>
            <person name="Groth M."/>
            <person name="Guda C."/>
            <person name="Hadaegh A."/>
            <person name="Iglesias-Rodriguez M.D."/>
            <person name="Jenkins J."/>
            <person name="Jones B.M."/>
            <person name="Lawson T."/>
            <person name="Leese F."/>
            <person name="Lindquist E."/>
            <person name="Lobanov A."/>
            <person name="Lomsadze A."/>
            <person name="Malik S.B."/>
            <person name="Marsh M.E."/>
            <person name="Mackinder L."/>
            <person name="Mock T."/>
            <person name="Mueller-Roeber B."/>
            <person name="Pagarete A."/>
            <person name="Parker M."/>
            <person name="Probert I."/>
            <person name="Quesneville H."/>
            <person name="Raines C."/>
            <person name="Rensing S.A."/>
            <person name="Riano-Pachon D.M."/>
            <person name="Richier S."/>
            <person name="Rokitta S."/>
            <person name="Shiraiwa Y."/>
            <person name="Soanes D.M."/>
            <person name="van der Giezen M."/>
            <person name="Wahlund T.M."/>
            <person name="Williams B."/>
            <person name="Wilson W."/>
            <person name="Wolfe G."/>
            <person name="Wurch L.L."/>
        </authorList>
    </citation>
    <scope>NUCLEOTIDE SEQUENCE</scope>
</reference>
<evidence type="ECO:0000313" key="3">
    <source>
        <dbReference type="Proteomes" id="UP000013827"/>
    </source>
</evidence>
<dbReference type="KEGG" id="ehx:EMIHUDRAFT_458054"/>
<dbReference type="RefSeq" id="XP_005775759.1">
    <property type="nucleotide sequence ID" value="XM_005775702.1"/>
</dbReference>
<evidence type="ECO:0000256" key="1">
    <source>
        <dbReference type="SAM" id="MobiDB-lite"/>
    </source>
</evidence>
<organism evidence="2 3">
    <name type="scientific">Emiliania huxleyi (strain CCMP1516)</name>
    <dbReference type="NCBI Taxonomy" id="280463"/>
    <lineage>
        <taxon>Eukaryota</taxon>
        <taxon>Haptista</taxon>
        <taxon>Haptophyta</taxon>
        <taxon>Prymnesiophyceae</taxon>
        <taxon>Isochrysidales</taxon>
        <taxon>Noelaerhabdaceae</taxon>
        <taxon>Emiliania</taxon>
    </lineage>
</organism>
<dbReference type="AlphaFoldDB" id="A0A0D3JIJ5"/>
<sequence>MTRGQLKKLLSAGRWQTCEVDTTVITYRGKEQPLVLLLDGTARITSTATMRAGDPGYHVDGDEPLEHEVVIERGRGLYGEVSFLHSMTARDEPSAARDEAGADVQLSAGSRYIVWEGAALRKLLWGDRALANAFNAFVAITLGGKLYDSTRSVGQAAGDLHRAAATLEEAEYARAAVGVALLTLVDTIHSVSESVRRAGGVTGELTTALTGPGTGAKLHASLDELRRNQAACGDAHERVIKRELGGVGAAAQRDSGPSLLEESERVARYVIDKHAESEGALGDKGKVQPIVRQRSAERSTSAAQATALQTAKAPN</sequence>
<name>A0A0D3JIJ5_EMIH1</name>
<feature type="compositionally biased region" description="Basic and acidic residues" evidence="1">
    <location>
        <begin position="277"/>
        <end position="286"/>
    </location>
</feature>
<feature type="compositionally biased region" description="Low complexity" evidence="1">
    <location>
        <begin position="299"/>
        <end position="315"/>
    </location>
</feature>
<dbReference type="PaxDb" id="2903-EOD23330"/>
<dbReference type="HOGENOM" id="CLU_932023_0_0_1"/>
<dbReference type="GeneID" id="17268874"/>
<proteinExistence type="predicted"/>
<feature type="region of interest" description="Disordered" evidence="1">
    <location>
        <begin position="277"/>
        <end position="315"/>
    </location>
</feature>
<dbReference type="EnsemblProtists" id="EOD23330">
    <property type="protein sequence ID" value="EOD23330"/>
    <property type="gene ID" value="EMIHUDRAFT_458054"/>
</dbReference>
<evidence type="ECO:0008006" key="4">
    <source>
        <dbReference type="Google" id="ProtNLM"/>
    </source>
</evidence>
<protein>
    <recommendedName>
        <fullName evidence="4">Cyclic nucleotide-binding domain-containing protein</fullName>
    </recommendedName>
</protein>
<accession>A0A0D3JIJ5</accession>
<dbReference type="Proteomes" id="UP000013827">
    <property type="component" value="Unassembled WGS sequence"/>
</dbReference>